<sequence>MKDPQKKEKKKETKKDRNEEPHNQKTELLEGIANFISKVVANDNRNLEKIGWKFLMERINNLFRLTLSRNQIIKHQQEDLGMCANEKMAEVENIPGINFLILKTGLLKGQWVQDLAPLN</sequence>
<evidence type="ECO:0000313" key="3">
    <source>
        <dbReference type="Proteomes" id="UP000037035"/>
    </source>
</evidence>
<evidence type="ECO:0000313" key="2">
    <source>
        <dbReference type="EMBL" id="KNZ47282.1"/>
    </source>
</evidence>
<protein>
    <submittedName>
        <fullName evidence="2">Uncharacterized protein</fullName>
    </submittedName>
</protein>
<dbReference type="VEuPathDB" id="FungiDB:VP01_6548g1"/>
<gene>
    <name evidence="2" type="ORF">VP01_6548g1</name>
</gene>
<dbReference type="EMBL" id="LAVV01011883">
    <property type="protein sequence ID" value="KNZ47282.1"/>
    <property type="molecule type" value="Genomic_DNA"/>
</dbReference>
<proteinExistence type="predicted"/>
<organism evidence="2 3">
    <name type="scientific">Puccinia sorghi</name>
    <dbReference type="NCBI Taxonomy" id="27349"/>
    <lineage>
        <taxon>Eukaryota</taxon>
        <taxon>Fungi</taxon>
        <taxon>Dikarya</taxon>
        <taxon>Basidiomycota</taxon>
        <taxon>Pucciniomycotina</taxon>
        <taxon>Pucciniomycetes</taxon>
        <taxon>Pucciniales</taxon>
        <taxon>Pucciniaceae</taxon>
        <taxon>Puccinia</taxon>
    </lineage>
</organism>
<comment type="caution">
    <text evidence="2">The sequence shown here is derived from an EMBL/GenBank/DDBJ whole genome shotgun (WGS) entry which is preliminary data.</text>
</comment>
<reference evidence="2 3" key="1">
    <citation type="submission" date="2015-08" db="EMBL/GenBank/DDBJ databases">
        <title>Next Generation Sequencing and Analysis of the Genome of Puccinia sorghi L Schw, the Causal Agent of Maize Common Rust.</title>
        <authorList>
            <person name="Rochi L."/>
            <person name="Burguener G."/>
            <person name="Darino M."/>
            <person name="Turjanski A."/>
            <person name="Kreff E."/>
            <person name="Dieguez M.J."/>
            <person name="Sacco F."/>
        </authorList>
    </citation>
    <scope>NUCLEOTIDE SEQUENCE [LARGE SCALE GENOMIC DNA]</scope>
    <source>
        <strain evidence="2 3">RO10H11247</strain>
    </source>
</reference>
<feature type="region of interest" description="Disordered" evidence="1">
    <location>
        <begin position="1"/>
        <end position="26"/>
    </location>
</feature>
<dbReference type="AlphaFoldDB" id="A0A0L6UG93"/>
<keyword evidence="3" id="KW-1185">Reference proteome</keyword>
<evidence type="ECO:0000256" key="1">
    <source>
        <dbReference type="SAM" id="MobiDB-lite"/>
    </source>
</evidence>
<accession>A0A0L6UG93</accession>
<dbReference type="Proteomes" id="UP000037035">
    <property type="component" value="Unassembled WGS sequence"/>
</dbReference>
<name>A0A0L6UG93_9BASI</name>